<feature type="non-terminal residue" evidence="2">
    <location>
        <position position="1"/>
    </location>
</feature>
<dbReference type="Proteomes" id="UP001190700">
    <property type="component" value="Unassembled WGS sequence"/>
</dbReference>
<sequence length="200" mass="22025">SDIPAAAEGADGVVASEANKRADRPFRDQDADERRLSRHWFDWAREQWEEHIVDCFASDISARLPRDYPQCQDPEVVQTLRDGEGAQRVAARWLGQPSCWELEARASSVVFMPRHETSSHSAGPVGRCQEPPPGTPYCFAFRAAHDLLLRGVGHALRRRPAAELARGSGYVGSTASNAETERSWLPAEAVANAHAAVLRS</sequence>
<reference evidence="2 3" key="1">
    <citation type="journal article" date="2015" name="Genome Biol. Evol.">
        <title>Comparative Genomics of a Bacterivorous Green Alga Reveals Evolutionary Causalities and Consequences of Phago-Mixotrophic Mode of Nutrition.</title>
        <authorList>
            <person name="Burns J.A."/>
            <person name="Paasch A."/>
            <person name="Narechania A."/>
            <person name="Kim E."/>
        </authorList>
    </citation>
    <scope>NUCLEOTIDE SEQUENCE [LARGE SCALE GENOMIC DNA]</scope>
    <source>
        <strain evidence="2 3">PLY_AMNH</strain>
    </source>
</reference>
<accession>A0AAE0FC32</accession>
<gene>
    <name evidence="2" type="ORF">CYMTET_33950</name>
</gene>
<feature type="compositionally biased region" description="Basic and acidic residues" evidence="1">
    <location>
        <begin position="18"/>
        <end position="32"/>
    </location>
</feature>
<evidence type="ECO:0000256" key="1">
    <source>
        <dbReference type="SAM" id="MobiDB-lite"/>
    </source>
</evidence>
<proteinExistence type="predicted"/>
<feature type="region of interest" description="Disordered" evidence="1">
    <location>
        <begin position="1"/>
        <end position="32"/>
    </location>
</feature>
<dbReference type="EMBL" id="LGRX02021197">
    <property type="protein sequence ID" value="KAK3256943.1"/>
    <property type="molecule type" value="Genomic_DNA"/>
</dbReference>
<dbReference type="AlphaFoldDB" id="A0AAE0FC32"/>
<protein>
    <submittedName>
        <fullName evidence="2">Uncharacterized protein</fullName>
    </submittedName>
</protein>
<name>A0AAE0FC32_9CHLO</name>
<evidence type="ECO:0000313" key="3">
    <source>
        <dbReference type="Proteomes" id="UP001190700"/>
    </source>
</evidence>
<comment type="caution">
    <text evidence="2">The sequence shown here is derived from an EMBL/GenBank/DDBJ whole genome shotgun (WGS) entry which is preliminary data.</text>
</comment>
<keyword evidence="3" id="KW-1185">Reference proteome</keyword>
<organism evidence="2 3">
    <name type="scientific">Cymbomonas tetramitiformis</name>
    <dbReference type="NCBI Taxonomy" id="36881"/>
    <lineage>
        <taxon>Eukaryota</taxon>
        <taxon>Viridiplantae</taxon>
        <taxon>Chlorophyta</taxon>
        <taxon>Pyramimonadophyceae</taxon>
        <taxon>Pyramimonadales</taxon>
        <taxon>Pyramimonadaceae</taxon>
        <taxon>Cymbomonas</taxon>
    </lineage>
</organism>
<evidence type="ECO:0000313" key="2">
    <source>
        <dbReference type="EMBL" id="KAK3256943.1"/>
    </source>
</evidence>